<evidence type="ECO:0000313" key="3">
    <source>
        <dbReference type="Proteomes" id="UP001633002"/>
    </source>
</evidence>
<comment type="caution">
    <text evidence="2">The sequence shown here is derived from an EMBL/GenBank/DDBJ whole genome shotgun (WGS) entry which is preliminary data.</text>
</comment>
<evidence type="ECO:0008006" key="4">
    <source>
        <dbReference type="Google" id="ProtNLM"/>
    </source>
</evidence>
<dbReference type="Proteomes" id="UP001633002">
    <property type="component" value="Unassembled WGS sequence"/>
</dbReference>
<organism evidence="2 3">
    <name type="scientific">Riccia sorocarpa</name>
    <dbReference type="NCBI Taxonomy" id="122646"/>
    <lineage>
        <taxon>Eukaryota</taxon>
        <taxon>Viridiplantae</taxon>
        <taxon>Streptophyta</taxon>
        <taxon>Embryophyta</taxon>
        <taxon>Marchantiophyta</taxon>
        <taxon>Marchantiopsida</taxon>
        <taxon>Marchantiidae</taxon>
        <taxon>Marchantiales</taxon>
        <taxon>Ricciaceae</taxon>
        <taxon>Riccia</taxon>
    </lineage>
</organism>
<gene>
    <name evidence="2" type="ORF">R1sor_003208</name>
</gene>
<evidence type="ECO:0000313" key="2">
    <source>
        <dbReference type="EMBL" id="KAL3685186.1"/>
    </source>
</evidence>
<name>A0ABD3H340_9MARC</name>
<feature type="compositionally biased region" description="Low complexity" evidence="1">
    <location>
        <begin position="88"/>
        <end position="105"/>
    </location>
</feature>
<accession>A0ABD3H340</accession>
<dbReference type="AlphaFoldDB" id="A0ABD3H340"/>
<dbReference type="EMBL" id="JBJQOH010000006">
    <property type="protein sequence ID" value="KAL3685186.1"/>
    <property type="molecule type" value="Genomic_DNA"/>
</dbReference>
<reference evidence="2 3" key="1">
    <citation type="submission" date="2024-09" db="EMBL/GenBank/DDBJ databases">
        <title>Chromosome-scale assembly of Riccia sorocarpa.</title>
        <authorList>
            <person name="Paukszto L."/>
        </authorList>
    </citation>
    <scope>NUCLEOTIDE SEQUENCE [LARGE SCALE GENOMIC DNA]</scope>
    <source>
        <strain evidence="2">LP-2024</strain>
        <tissue evidence="2">Aerial parts of the thallus</tissue>
    </source>
</reference>
<protein>
    <recommendedName>
        <fullName evidence="4">BHLH domain-containing protein</fullName>
    </recommendedName>
</protein>
<feature type="region of interest" description="Disordered" evidence="1">
    <location>
        <begin position="84"/>
        <end position="127"/>
    </location>
</feature>
<evidence type="ECO:0000256" key="1">
    <source>
        <dbReference type="SAM" id="MobiDB-lite"/>
    </source>
</evidence>
<proteinExistence type="predicted"/>
<keyword evidence="3" id="KW-1185">Reference proteome</keyword>
<sequence length="183" mass="20407">MERPLRASLRRQKTLNTPSRELTRIRADCIQIGKEKAATLGPGKRREHVESSVAYLQLMLDTLTQDLRRRAIDSSRLGIAQQLSEGTLSRPLPSSDQSDSQQLLLEDSDADSATVDRENTSRTTSGTPNLIEALAQLGFVECERLQFGLPEACHFCEAGALPLHLSRSRVVQSSKRPVHPYRM</sequence>